<keyword evidence="3" id="KW-1185">Reference proteome</keyword>
<protein>
    <submittedName>
        <fullName evidence="2">Hypothetical_protein</fullName>
    </submittedName>
</protein>
<gene>
    <name evidence="2" type="ORF">HINF_LOCUS24476</name>
    <name evidence="1" type="ORF">HINF_LOCUS25710</name>
</gene>
<dbReference type="AlphaFoldDB" id="A0AA86U180"/>
<accession>A0AA86U180</accession>
<evidence type="ECO:0000313" key="3">
    <source>
        <dbReference type="Proteomes" id="UP001642409"/>
    </source>
</evidence>
<reference evidence="1" key="1">
    <citation type="submission" date="2023-06" db="EMBL/GenBank/DDBJ databases">
        <authorList>
            <person name="Kurt Z."/>
        </authorList>
    </citation>
    <scope>NUCLEOTIDE SEQUENCE</scope>
</reference>
<dbReference type="EMBL" id="CATOUU010000653">
    <property type="protein sequence ID" value="CAI9938065.1"/>
    <property type="molecule type" value="Genomic_DNA"/>
</dbReference>
<comment type="caution">
    <text evidence="1">The sequence shown here is derived from an EMBL/GenBank/DDBJ whole genome shotgun (WGS) entry which is preliminary data.</text>
</comment>
<name>A0AA86U180_9EUKA</name>
<evidence type="ECO:0000313" key="2">
    <source>
        <dbReference type="EMBL" id="CAL6014864.1"/>
    </source>
</evidence>
<dbReference type="EMBL" id="CAXDID020000071">
    <property type="protein sequence ID" value="CAL6014864.1"/>
    <property type="molecule type" value="Genomic_DNA"/>
</dbReference>
<proteinExistence type="predicted"/>
<dbReference type="Proteomes" id="UP001642409">
    <property type="component" value="Unassembled WGS sequence"/>
</dbReference>
<organism evidence="1">
    <name type="scientific">Hexamita inflata</name>
    <dbReference type="NCBI Taxonomy" id="28002"/>
    <lineage>
        <taxon>Eukaryota</taxon>
        <taxon>Metamonada</taxon>
        <taxon>Diplomonadida</taxon>
        <taxon>Hexamitidae</taxon>
        <taxon>Hexamitinae</taxon>
        <taxon>Hexamita</taxon>
    </lineage>
</organism>
<reference evidence="2 3" key="2">
    <citation type="submission" date="2024-07" db="EMBL/GenBank/DDBJ databases">
        <authorList>
            <person name="Akdeniz Z."/>
        </authorList>
    </citation>
    <scope>NUCLEOTIDE SEQUENCE [LARGE SCALE GENOMIC DNA]</scope>
</reference>
<evidence type="ECO:0000313" key="1">
    <source>
        <dbReference type="EMBL" id="CAI9938065.1"/>
    </source>
</evidence>
<sequence length="143" mass="16600">MKPELYEVVVLLEDDKFISSTLVSKIQVDELYKYDTIPEVLTQLRQGPEAEIQDQYTLVYYIIVVKLCVSPITPPDKDQQTVLKETVEIFCTKHILIVTLPYVSAIKPPEYEEVNVLEQLIKEESINIYYRSPLFNYAQIVPT</sequence>